<evidence type="ECO:0000256" key="8">
    <source>
        <dbReference type="ARBA" id="ARBA00022989"/>
    </source>
</evidence>
<feature type="transmembrane region" description="Helical" evidence="11">
    <location>
        <begin position="272"/>
        <end position="301"/>
    </location>
</feature>
<dbReference type="InterPro" id="IPR001757">
    <property type="entry name" value="P_typ_ATPase"/>
</dbReference>
<dbReference type="SUPFAM" id="SSF81660">
    <property type="entry name" value="Metal cation-transporting ATPase, ATP-binding domain N"/>
    <property type="match status" value="1"/>
</dbReference>
<dbReference type="SFLD" id="SFLDS00003">
    <property type="entry name" value="Haloacid_Dehalogenase"/>
    <property type="match status" value="1"/>
</dbReference>
<evidence type="ECO:0000256" key="5">
    <source>
        <dbReference type="ARBA" id="ARBA00022741"/>
    </source>
</evidence>
<dbReference type="SFLD" id="SFLDF00027">
    <property type="entry name" value="p-type_atpase"/>
    <property type="match status" value="1"/>
</dbReference>
<dbReference type="Gene3D" id="2.70.150.10">
    <property type="entry name" value="Calcium-transporting ATPase, cytoplasmic transduction domain A"/>
    <property type="match status" value="1"/>
</dbReference>
<dbReference type="InterPro" id="IPR044492">
    <property type="entry name" value="P_typ_ATPase_HD_dom"/>
</dbReference>
<evidence type="ECO:0000259" key="12">
    <source>
        <dbReference type="SMART" id="SM00831"/>
    </source>
</evidence>
<keyword evidence="4 11" id="KW-0812">Transmembrane</keyword>
<name>A0ABV5YMB4_9ACTN</name>
<accession>A0ABV5YMB4</accession>
<dbReference type="PRINTS" id="PR00119">
    <property type="entry name" value="CATATPASE"/>
</dbReference>
<keyword evidence="14" id="KW-1185">Reference proteome</keyword>
<evidence type="ECO:0000313" key="14">
    <source>
        <dbReference type="Proteomes" id="UP001589627"/>
    </source>
</evidence>
<keyword evidence="9 11" id="KW-0472">Membrane</keyword>
<dbReference type="PRINTS" id="PR00120">
    <property type="entry name" value="HATPASE"/>
</dbReference>
<dbReference type="PROSITE" id="PS00154">
    <property type="entry name" value="ATPASE_E1_E2"/>
    <property type="match status" value="1"/>
</dbReference>
<dbReference type="Gene3D" id="3.40.1110.10">
    <property type="entry name" value="Calcium-transporting ATPase, cytoplasmic domain N"/>
    <property type="match status" value="1"/>
</dbReference>
<keyword evidence="5" id="KW-0547">Nucleotide-binding</keyword>
<feature type="transmembrane region" description="Helical" evidence="11">
    <location>
        <begin position="79"/>
        <end position="98"/>
    </location>
</feature>
<proteinExistence type="inferred from homology"/>
<feature type="transmembrane region" description="Helical" evidence="11">
    <location>
        <begin position="863"/>
        <end position="883"/>
    </location>
</feature>
<dbReference type="Gene3D" id="3.40.50.1000">
    <property type="entry name" value="HAD superfamily/HAD-like"/>
    <property type="match status" value="1"/>
</dbReference>
<dbReference type="SUPFAM" id="SSF81653">
    <property type="entry name" value="Calcium ATPase, transduction domain A"/>
    <property type="match status" value="1"/>
</dbReference>
<dbReference type="NCBIfam" id="TIGR01494">
    <property type="entry name" value="ATPase_P-type"/>
    <property type="match status" value="3"/>
</dbReference>
<comment type="catalytic activity">
    <reaction evidence="10">
        <text>ATP + H2O = ADP + phosphate + H(+)</text>
        <dbReference type="Rhea" id="RHEA:13065"/>
        <dbReference type="ChEBI" id="CHEBI:15377"/>
        <dbReference type="ChEBI" id="CHEBI:15378"/>
        <dbReference type="ChEBI" id="CHEBI:30616"/>
        <dbReference type="ChEBI" id="CHEBI:43474"/>
        <dbReference type="ChEBI" id="CHEBI:456216"/>
    </reaction>
</comment>
<feature type="transmembrane region" description="Helical" evidence="11">
    <location>
        <begin position="51"/>
        <end position="73"/>
    </location>
</feature>
<feature type="transmembrane region" description="Helical" evidence="11">
    <location>
        <begin position="243"/>
        <end position="266"/>
    </location>
</feature>
<evidence type="ECO:0000256" key="4">
    <source>
        <dbReference type="ARBA" id="ARBA00022692"/>
    </source>
</evidence>
<gene>
    <name evidence="13" type="ORF">ACFFNX_28885</name>
</gene>
<dbReference type="InterPro" id="IPR059000">
    <property type="entry name" value="ATPase_P-type_domA"/>
</dbReference>
<dbReference type="RefSeq" id="WP_378208831.1">
    <property type="nucleotide sequence ID" value="NZ_JBHLZP010000257.1"/>
</dbReference>
<evidence type="ECO:0000256" key="7">
    <source>
        <dbReference type="ARBA" id="ARBA00022967"/>
    </source>
</evidence>
<evidence type="ECO:0000256" key="11">
    <source>
        <dbReference type="SAM" id="Phobius"/>
    </source>
</evidence>
<evidence type="ECO:0000256" key="1">
    <source>
        <dbReference type="ARBA" id="ARBA00004651"/>
    </source>
</evidence>
<organism evidence="13 14">
    <name type="scientific">Actinoallomurus acaciae</name>
    <dbReference type="NCBI Taxonomy" id="502577"/>
    <lineage>
        <taxon>Bacteria</taxon>
        <taxon>Bacillati</taxon>
        <taxon>Actinomycetota</taxon>
        <taxon>Actinomycetes</taxon>
        <taxon>Streptosporangiales</taxon>
        <taxon>Thermomonosporaceae</taxon>
        <taxon>Actinoallomurus</taxon>
    </lineage>
</organism>
<dbReference type="PANTHER" id="PTHR43294:SF21">
    <property type="entry name" value="CATION TRANSPORTING ATPASE"/>
    <property type="match status" value="1"/>
</dbReference>
<dbReference type="InterPro" id="IPR004014">
    <property type="entry name" value="ATPase_P-typ_cation-transptr_N"/>
</dbReference>
<dbReference type="InterPro" id="IPR023298">
    <property type="entry name" value="ATPase_P-typ_TM_dom_sf"/>
</dbReference>
<feature type="transmembrane region" description="Helical" evidence="11">
    <location>
        <begin position="763"/>
        <end position="782"/>
    </location>
</feature>
<dbReference type="InterPro" id="IPR050510">
    <property type="entry name" value="Cation_transp_ATPase_P-type"/>
</dbReference>
<dbReference type="Proteomes" id="UP001589627">
    <property type="component" value="Unassembled WGS sequence"/>
</dbReference>
<dbReference type="SFLD" id="SFLDG00002">
    <property type="entry name" value="C1.7:_P-type_atpase_like"/>
    <property type="match status" value="1"/>
</dbReference>
<dbReference type="InterPro" id="IPR036412">
    <property type="entry name" value="HAD-like_sf"/>
</dbReference>
<comment type="similarity">
    <text evidence="2">Belongs to the cation transport ATPase (P-type) (TC 3.A.3) family. Type IIA subfamily.</text>
</comment>
<feature type="transmembrane region" description="Helical" evidence="11">
    <location>
        <begin position="690"/>
        <end position="711"/>
    </location>
</feature>
<dbReference type="Pfam" id="PF00689">
    <property type="entry name" value="Cation_ATPase_C"/>
    <property type="match status" value="1"/>
</dbReference>
<dbReference type="Pfam" id="PF00690">
    <property type="entry name" value="Cation_ATPase_N"/>
    <property type="match status" value="1"/>
</dbReference>
<comment type="subcellular location">
    <subcellularLocation>
        <location evidence="1">Cell membrane</location>
        <topology evidence="1">Multi-pass membrane protein</topology>
    </subcellularLocation>
</comment>
<feature type="transmembrane region" description="Helical" evidence="11">
    <location>
        <begin position="831"/>
        <end position="851"/>
    </location>
</feature>
<dbReference type="InterPro" id="IPR018303">
    <property type="entry name" value="ATPase_P-typ_P_site"/>
</dbReference>
<feature type="domain" description="Cation-transporting P-type ATPase N-terminal" evidence="12">
    <location>
        <begin position="6"/>
        <end position="79"/>
    </location>
</feature>
<dbReference type="InterPro" id="IPR023214">
    <property type="entry name" value="HAD_sf"/>
</dbReference>
<dbReference type="EMBL" id="JBHLZP010000257">
    <property type="protein sequence ID" value="MFB9836196.1"/>
    <property type="molecule type" value="Genomic_DNA"/>
</dbReference>
<reference evidence="13 14" key="1">
    <citation type="submission" date="2024-09" db="EMBL/GenBank/DDBJ databases">
        <authorList>
            <person name="Sun Q."/>
            <person name="Mori K."/>
        </authorList>
    </citation>
    <scope>NUCLEOTIDE SEQUENCE [LARGE SCALE GENOMIC DNA]</scope>
    <source>
        <strain evidence="13 14">TBRC 0563</strain>
    </source>
</reference>
<dbReference type="PANTHER" id="PTHR43294">
    <property type="entry name" value="SODIUM/POTASSIUM-TRANSPORTING ATPASE SUBUNIT ALPHA"/>
    <property type="match status" value="1"/>
</dbReference>
<keyword evidence="7" id="KW-1278">Translocase</keyword>
<keyword evidence="6" id="KW-0067">ATP-binding</keyword>
<dbReference type="Pfam" id="PF13246">
    <property type="entry name" value="Cation_ATPase"/>
    <property type="match status" value="1"/>
</dbReference>
<evidence type="ECO:0000313" key="13">
    <source>
        <dbReference type="EMBL" id="MFB9836196.1"/>
    </source>
</evidence>
<dbReference type="Pfam" id="PF00122">
    <property type="entry name" value="E1-E2_ATPase"/>
    <property type="match status" value="1"/>
</dbReference>
<keyword evidence="3" id="KW-1003">Cell membrane</keyword>
<dbReference type="SMART" id="SM00831">
    <property type="entry name" value="Cation_ATPase_N"/>
    <property type="match status" value="1"/>
</dbReference>
<dbReference type="SUPFAM" id="SSF81665">
    <property type="entry name" value="Calcium ATPase, transmembrane domain M"/>
    <property type="match status" value="1"/>
</dbReference>
<dbReference type="InterPro" id="IPR023299">
    <property type="entry name" value="ATPase_P-typ_cyto_dom_N"/>
</dbReference>
<sequence length="904" mass="96626">MDETTPWHARDVADIERSLQTGGYGLTSAEAAARLSHFGPNRLRQRPRTPLLLVAVRQFLSPLIFIMFVAMVVTLVVGTYLDAGVIAVALALNAIVGVTQERKAENTVQALMRLVVPRARLVRDGREQEIDSARLVPGDLVVVEAGSRVPADLRLISASLVKIDESLLTGESATVTKNVEPVPASAALGDRRSMAYMGTIVSSGRGLGIVVATGERTELGAIAGLIKSGEPARTPIQDRLDRFAKIIGAAVVAISGVAFVSGIALGRSVAEMFRIAVALAVATVPEGLPVAVTITFAIGVGRMARRHAIIRRLPAVETLGSTTVIGSDKTGTLTENRMSVLELWVAGRRYRIEGGTPDGEIVDDEDVPAAIEGSRALHLTLLTGVLTNAADVYRTEEGLHATGDPTEIALLTSAMTAGMEPSEVRAAYSTDVDVPFDPARRLSASVRDRHGDRALYVKGAPEKLIAMCARTLTDGDETGPFDAGAVTAAASDQAARGLRVLAFAYRPLPCRTHPPPLDQDPDDLVFCGLQAMADPPRAGVRDAIAACHEAGIRVIMITGDHADTAAAIGRQLGISSPDGAVLDGSRLRRLSDDELRAASRDTSVFARVAPEQKLRIVTCLQDMGHVVAVTGDGVNDAPALRAAQIGVAMGRDGTDVAREAADMVLADDNFESIVAAVEEGRVTFDNVRKVTFFLISTAIGLVAAILVGLWLRWPLLMLPAQLLWLNLVTSGLQDLALAFEPGEHGVLRRTPRRRSEGIMSPIVWERALIAGAVMAVGTLRLFRWELTMGGSLHRAQTVALSTMVVFQAFQVGNTRSEWRSIFRISPFANRFLFLATAAALGVHVTALYLPVTQYVLRVEPIELQAWLRIVAVAASVIVAMELHKALRRRAGRRGRFDGPEAAAR</sequence>
<evidence type="ECO:0000256" key="6">
    <source>
        <dbReference type="ARBA" id="ARBA00022840"/>
    </source>
</evidence>
<evidence type="ECO:0000256" key="2">
    <source>
        <dbReference type="ARBA" id="ARBA00005675"/>
    </source>
</evidence>
<evidence type="ECO:0000256" key="10">
    <source>
        <dbReference type="ARBA" id="ARBA00049360"/>
    </source>
</evidence>
<keyword evidence="8 11" id="KW-1133">Transmembrane helix</keyword>
<evidence type="ECO:0000256" key="9">
    <source>
        <dbReference type="ARBA" id="ARBA00023136"/>
    </source>
</evidence>
<dbReference type="Gene3D" id="1.20.1110.10">
    <property type="entry name" value="Calcium-transporting ATPase, transmembrane domain"/>
    <property type="match status" value="1"/>
</dbReference>
<dbReference type="InterPro" id="IPR008250">
    <property type="entry name" value="ATPase_P-typ_transduc_dom_A_sf"/>
</dbReference>
<dbReference type="SUPFAM" id="SSF56784">
    <property type="entry name" value="HAD-like"/>
    <property type="match status" value="1"/>
</dbReference>
<dbReference type="InterPro" id="IPR006068">
    <property type="entry name" value="ATPase_P-typ_cation-transptr_C"/>
</dbReference>
<comment type="caution">
    <text evidence="13">The sequence shown here is derived from an EMBL/GenBank/DDBJ whole genome shotgun (WGS) entry which is preliminary data.</text>
</comment>
<protein>
    <submittedName>
        <fullName evidence="13">Cation-translocating P-type ATPase</fullName>
    </submittedName>
</protein>
<evidence type="ECO:0000256" key="3">
    <source>
        <dbReference type="ARBA" id="ARBA00022475"/>
    </source>
</evidence>